<dbReference type="Pfam" id="PF12622">
    <property type="entry name" value="NpwBP"/>
    <property type="match status" value="1"/>
</dbReference>
<evidence type="ECO:0000256" key="3">
    <source>
        <dbReference type="SAM" id="MobiDB-lite"/>
    </source>
</evidence>
<reference evidence="5 6" key="1">
    <citation type="submission" date="2017-06" db="EMBL/GenBank/DDBJ databases">
        <title>Global population genomics of the pathogenic fungus Cryptococcus neoformans var. grubii.</title>
        <authorList>
            <person name="Cuomo C."/>
            <person name="Litvintseva A."/>
            <person name="Chen Y."/>
            <person name="Young S."/>
            <person name="Zeng Q."/>
            <person name="Chapman S."/>
            <person name="Gujja S."/>
            <person name="Saif S."/>
            <person name="Birren B."/>
        </authorList>
    </citation>
    <scope>NUCLEOTIDE SEQUENCE [LARGE SCALE GENOMIC DNA]</scope>
    <source>
        <strain evidence="5 6">Tu259-1</strain>
    </source>
</reference>
<dbReference type="GO" id="GO:0005681">
    <property type="term" value="C:spliceosomal complex"/>
    <property type="evidence" value="ECO:0007669"/>
    <property type="project" value="TreeGrafter"/>
</dbReference>
<evidence type="ECO:0000256" key="1">
    <source>
        <dbReference type="ARBA" id="ARBA00004123"/>
    </source>
</evidence>
<feature type="region of interest" description="Disordered" evidence="3">
    <location>
        <begin position="1"/>
        <end position="42"/>
    </location>
</feature>
<dbReference type="Pfam" id="PF09429">
    <property type="entry name" value="Wbp11"/>
    <property type="match status" value="1"/>
</dbReference>
<dbReference type="AlphaFoldDB" id="A0A854QL41"/>
<proteinExistence type="predicted"/>
<comment type="subcellular location">
    <subcellularLocation>
        <location evidence="1">Nucleus</location>
    </subcellularLocation>
</comment>
<feature type="region of interest" description="Disordered" evidence="3">
    <location>
        <begin position="383"/>
        <end position="413"/>
    </location>
</feature>
<gene>
    <name evidence="5" type="ORF">C361_00322</name>
</gene>
<organism evidence="5 6">
    <name type="scientific">Cryptococcus neoformans Tu259-1</name>
    <dbReference type="NCBI Taxonomy" id="1230072"/>
    <lineage>
        <taxon>Eukaryota</taxon>
        <taxon>Fungi</taxon>
        <taxon>Dikarya</taxon>
        <taxon>Basidiomycota</taxon>
        <taxon>Agaricomycotina</taxon>
        <taxon>Tremellomycetes</taxon>
        <taxon>Tremellales</taxon>
        <taxon>Cryptococcaceae</taxon>
        <taxon>Cryptococcus</taxon>
        <taxon>Cryptococcus neoformans species complex</taxon>
    </lineage>
</organism>
<dbReference type="PANTHER" id="PTHR13361">
    <property type="entry name" value="WW DOMAIN-BINDING PROTEIN 11"/>
    <property type="match status" value="1"/>
</dbReference>
<evidence type="ECO:0000313" key="5">
    <source>
        <dbReference type="EMBL" id="OXG29888.1"/>
    </source>
</evidence>
<feature type="region of interest" description="Disordered" evidence="3">
    <location>
        <begin position="322"/>
        <end position="356"/>
    </location>
</feature>
<dbReference type="Proteomes" id="UP000199727">
    <property type="component" value="Unassembled WGS sequence"/>
</dbReference>
<comment type="caution">
    <text evidence="5">The sequence shown here is derived from an EMBL/GenBank/DDBJ whole genome shotgun (WGS) entry which is preliminary data.</text>
</comment>
<dbReference type="GO" id="GO:0006396">
    <property type="term" value="P:RNA processing"/>
    <property type="evidence" value="ECO:0007669"/>
    <property type="project" value="InterPro"/>
</dbReference>
<protein>
    <recommendedName>
        <fullName evidence="4">Wbp11/ELF5/Saf1 N-terminal domain-containing protein</fullName>
    </recommendedName>
</protein>
<dbReference type="PANTHER" id="PTHR13361:SF1">
    <property type="entry name" value="WW DOMAIN-BINDING PROTEIN 11"/>
    <property type="match status" value="1"/>
</dbReference>
<evidence type="ECO:0000256" key="2">
    <source>
        <dbReference type="ARBA" id="ARBA00023242"/>
    </source>
</evidence>
<dbReference type="EMBL" id="AMKT01000007">
    <property type="protein sequence ID" value="OXG29888.1"/>
    <property type="molecule type" value="Genomic_DNA"/>
</dbReference>
<feature type="compositionally biased region" description="Basic and acidic residues" evidence="3">
    <location>
        <begin position="139"/>
        <end position="152"/>
    </location>
</feature>
<feature type="compositionally biased region" description="Basic and acidic residues" evidence="3">
    <location>
        <begin position="101"/>
        <end position="124"/>
    </location>
</feature>
<feature type="compositionally biased region" description="Pro residues" evidence="3">
    <location>
        <begin position="217"/>
        <end position="241"/>
    </location>
</feature>
<feature type="domain" description="Wbp11/ELF5/Saf1 N-terminal" evidence="4">
    <location>
        <begin position="3"/>
        <end position="99"/>
    </location>
</feature>
<evidence type="ECO:0000259" key="4">
    <source>
        <dbReference type="Pfam" id="PF09429"/>
    </source>
</evidence>
<name>A0A854QL41_CRYNE</name>
<feature type="compositionally biased region" description="Pro residues" evidence="3">
    <location>
        <begin position="263"/>
        <end position="276"/>
    </location>
</feature>
<accession>A0A854QL41</accession>
<feature type="region of interest" description="Disordered" evidence="3">
    <location>
        <begin position="101"/>
        <end position="302"/>
    </location>
</feature>
<feature type="compositionally biased region" description="Acidic residues" evidence="3">
    <location>
        <begin position="198"/>
        <end position="215"/>
    </location>
</feature>
<sequence length="468" mass="50553">MAKKSHNPAEAYRKQLKAKELKKNKEARQKARETQTVKKDTRELETEIRSLKAESMSSDPFFSCVACRASSSLLYHCADNPANKKKIQELESELKHVSKLKEKYVSEHPEEHDRVYNIRRKAEQQDQDGQGEGSGQQLYDERGRLRDPKKSVYYDPVYNPFGVPPPGMPYRERTAEEGESEDDESDDEIVMPEGPPPDSDEEGDSDDSDDSDDIPLPEGPPPKPQIALPVPPLPSGPPLPPNGSGFFMPPTGYQPPHHFAYGVPPPPPTSFRPAMPPRSHAPNIAHNRPPVPVQDPLSNKPTIPYQAHKMAHALPIRPSVPDGIDISTSASPKPIPVAASSEAKAPVTQSAGGSGLSAEISAAPVLRDLRKETTAFVPRGVRRRKAGPGVSSNGAGGMTVNAAPGAGEIDEDGDEIKRPKLAEGEGLLGKLSGVLGGAQGVLGKNGSEEKRDVDDDYQKFLEGLGDIG</sequence>
<dbReference type="InterPro" id="IPR019007">
    <property type="entry name" value="Wbp11/ELF5/Saf1_N"/>
</dbReference>
<dbReference type="OrthoDB" id="205569at2759"/>
<evidence type="ECO:0000313" key="6">
    <source>
        <dbReference type="Proteomes" id="UP000199727"/>
    </source>
</evidence>
<feature type="compositionally biased region" description="Basic and acidic residues" evidence="3">
    <location>
        <begin position="11"/>
        <end position="42"/>
    </location>
</feature>
<keyword evidence="2" id="KW-0539">Nucleus</keyword>
<feature type="compositionally biased region" description="Acidic residues" evidence="3">
    <location>
        <begin position="177"/>
        <end position="190"/>
    </location>
</feature>